<organism evidence="1 2">
    <name type="scientific">Carya illinoinensis</name>
    <name type="common">Pecan</name>
    <dbReference type="NCBI Taxonomy" id="32201"/>
    <lineage>
        <taxon>Eukaryota</taxon>
        <taxon>Viridiplantae</taxon>
        <taxon>Streptophyta</taxon>
        <taxon>Embryophyta</taxon>
        <taxon>Tracheophyta</taxon>
        <taxon>Spermatophyta</taxon>
        <taxon>Magnoliopsida</taxon>
        <taxon>eudicotyledons</taxon>
        <taxon>Gunneridae</taxon>
        <taxon>Pentapetalae</taxon>
        <taxon>rosids</taxon>
        <taxon>fabids</taxon>
        <taxon>Fagales</taxon>
        <taxon>Juglandaceae</taxon>
        <taxon>Carya</taxon>
    </lineage>
</organism>
<evidence type="ECO:0000313" key="2">
    <source>
        <dbReference type="Proteomes" id="UP000811609"/>
    </source>
</evidence>
<protein>
    <submittedName>
        <fullName evidence="1">Uncharacterized protein</fullName>
    </submittedName>
</protein>
<dbReference type="AlphaFoldDB" id="A0A8T1NGV5"/>
<comment type="caution">
    <text evidence="1">The sequence shown here is derived from an EMBL/GenBank/DDBJ whole genome shotgun (WGS) entry which is preliminary data.</text>
</comment>
<name>A0A8T1NGV5_CARIL</name>
<sequence>MRANLLLDLISHTSNCCWFTIKSNLKFPPEDDPNSLCLDLNSCLNFSLSKLWNLLKSNILFLFF</sequence>
<dbReference type="Proteomes" id="UP000811609">
    <property type="component" value="Chromosome 14"/>
</dbReference>
<gene>
    <name evidence="1" type="ORF">CIPAW_14G054400</name>
</gene>
<evidence type="ECO:0000313" key="1">
    <source>
        <dbReference type="EMBL" id="KAG6629021.1"/>
    </source>
</evidence>
<dbReference type="EMBL" id="CM031822">
    <property type="protein sequence ID" value="KAG6629021.1"/>
    <property type="molecule type" value="Genomic_DNA"/>
</dbReference>
<keyword evidence="2" id="KW-1185">Reference proteome</keyword>
<reference evidence="1" key="1">
    <citation type="submission" date="2020-12" db="EMBL/GenBank/DDBJ databases">
        <title>WGS assembly of Carya illinoinensis cv. Pawnee.</title>
        <authorList>
            <person name="Platts A."/>
            <person name="Shu S."/>
            <person name="Wright S."/>
            <person name="Barry K."/>
            <person name="Edger P."/>
            <person name="Pires J.C."/>
            <person name="Schmutz J."/>
        </authorList>
    </citation>
    <scope>NUCLEOTIDE SEQUENCE</scope>
    <source>
        <tissue evidence="1">Leaf</tissue>
    </source>
</reference>
<proteinExistence type="predicted"/>
<accession>A0A8T1NGV5</accession>